<comment type="caution">
    <text evidence="1">The sequence shown here is derived from an EMBL/GenBank/DDBJ whole genome shotgun (WGS) entry which is preliminary data.</text>
</comment>
<reference evidence="2" key="1">
    <citation type="journal article" date="2019" name="Int. J. Syst. Evol. Microbiol.">
        <title>The Global Catalogue of Microorganisms (GCM) 10K type strain sequencing project: providing services to taxonomists for standard genome sequencing and annotation.</title>
        <authorList>
            <consortium name="The Broad Institute Genomics Platform"/>
            <consortium name="The Broad Institute Genome Sequencing Center for Infectious Disease"/>
            <person name="Wu L."/>
            <person name="Ma J."/>
        </authorList>
    </citation>
    <scope>NUCLEOTIDE SEQUENCE [LARGE SCALE GENOMIC DNA]</scope>
    <source>
        <strain evidence="2">CGMCC 1.10188</strain>
    </source>
</reference>
<gene>
    <name evidence="1" type="ORF">GCM10011505_44350</name>
</gene>
<evidence type="ECO:0000313" key="1">
    <source>
        <dbReference type="EMBL" id="GGB58659.1"/>
    </source>
</evidence>
<evidence type="ECO:0008006" key="3">
    <source>
        <dbReference type="Google" id="ProtNLM"/>
    </source>
</evidence>
<keyword evidence="2" id="KW-1185">Reference proteome</keyword>
<sequence>MSSNIATVTNAARETDVAANQVLEAAGELSRNGVQLKTQVDGFLARVRA</sequence>
<proteinExistence type="predicted"/>
<dbReference type="EMBL" id="BMDZ01000080">
    <property type="protein sequence ID" value="GGB58659.1"/>
    <property type="molecule type" value="Genomic_DNA"/>
</dbReference>
<accession>A0ABQ1J4Q1</accession>
<organism evidence="1 2">
    <name type="scientific">Tistrella bauzanensis</name>
    <dbReference type="NCBI Taxonomy" id="657419"/>
    <lineage>
        <taxon>Bacteria</taxon>
        <taxon>Pseudomonadati</taxon>
        <taxon>Pseudomonadota</taxon>
        <taxon>Alphaproteobacteria</taxon>
        <taxon>Geminicoccales</taxon>
        <taxon>Geminicoccaceae</taxon>
        <taxon>Tistrella</taxon>
    </lineage>
</organism>
<dbReference type="RefSeq" id="WP_188582034.1">
    <property type="nucleotide sequence ID" value="NZ_BMDZ01000080.1"/>
</dbReference>
<name>A0ABQ1J4Q1_9PROT</name>
<dbReference type="Proteomes" id="UP000603352">
    <property type="component" value="Unassembled WGS sequence"/>
</dbReference>
<protein>
    <recommendedName>
        <fullName evidence="3">Methyl-accepting chemotaxis protein</fullName>
    </recommendedName>
</protein>
<evidence type="ECO:0000313" key="2">
    <source>
        <dbReference type="Proteomes" id="UP000603352"/>
    </source>
</evidence>